<evidence type="ECO:0000313" key="4">
    <source>
        <dbReference type="Proteomes" id="UP000818029"/>
    </source>
</evidence>
<feature type="region of interest" description="Disordered" evidence="2">
    <location>
        <begin position="175"/>
        <end position="225"/>
    </location>
</feature>
<dbReference type="RefSeq" id="XP_040940685.1">
    <property type="nucleotide sequence ID" value="XM_041084751.1"/>
</dbReference>
<feature type="region of interest" description="Disordered" evidence="2">
    <location>
        <begin position="123"/>
        <end position="160"/>
    </location>
</feature>
<reference evidence="4" key="1">
    <citation type="journal article" date="2020" name="Nat. Genet.">
        <title>Genomic diversifications of five Gossypium allopolyploid species and their impact on cotton improvement.</title>
        <authorList>
            <person name="Chen Z.J."/>
            <person name="Sreedasyam A."/>
            <person name="Ando A."/>
            <person name="Song Q."/>
            <person name="De Santiago L.M."/>
            <person name="Hulse-Kemp A.M."/>
            <person name="Ding M."/>
            <person name="Ye W."/>
            <person name="Kirkbride R.C."/>
            <person name="Jenkins J."/>
            <person name="Plott C."/>
            <person name="Lovell J."/>
            <person name="Lin Y.M."/>
            <person name="Vaughn R."/>
            <person name="Liu B."/>
            <person name="Simpson S."/>
            <person name="Scheffler B.E."/>
            <person name="Wen L."/>
            <person name="Saski C.A."/>
            <person name="Grover C.E."/>
            <person name="Hu G."/>
            <person name="Conover J.L."/>
            <person name="Carlson J.W."/>
            <person name="Shu S."/>
            <person name="Boston L.B."/>
            <person name="Williams M."/>
            <person name="Peterson D.G."/>
            <person name="McGee K."/>
            <person name="Jones D.C."/>
            <person name="Wendel J.F."/>
            <person name="Stelly D.M."/>
            <person name="Grimwood J."/>
            <person name="Schmutz J."/>
        </authorList>
    </citation>
    <scope>NUCLEOTIDE SEQUENCE [LARGE SCALE GENOMIC DNA]</scope>
    <source>
        <strain evidence="4">cv. TM-1</strain>
    </source>
</reference>
<keyword evidence="1" id="KW-0479">Metal-binding</keyword>
<keyword evidence="1" id="KW-0862">Zinc</keyword>
<keyword evidence="4" id="KW-1185">Reference proteome</keyword>
<evidence type="ECO:0000313" key="5">
    <source>
        <dbReference type="RefSeq" id="XP_040940685.1"/>
    </source>
</evidence>
<dbReference type="GeneID" id="107894600"/>
<evidence type="ECO:0000256" key="1">
    <source>
        <dbReference type="PROSITE-ProRule" id="PRU00047"/>
    </source>
</evidence>
<dbReference type="PANTHER" id="PTHR33067">
    <property type="entry name" value="RNA-DIRECTED DNA POLYMERASE-RELATED"/>
    <property type="match status" value="1"/>
</dbReference>
<dbReference type="Pfam" id="PF08284">
    <property type="entry name" value="RVP_2"/>
    <property type="match status" value="1"/>
</dbReference>
<feature type="domain" description="CCHC-type" evidence="3">
    <location>
        <begin position="163"/>
        <end position="178"/>
    </location>
</feature>
<evidence type="ECO:0000256" key="2">
    <source>
        <dbReference type="SAM" id="MobiDB-lite"/>
    </source>
</evidence>
<gene>
    <name evidence="5" type="primary">LOC107894600</name>
</gene>
<name>A0ABM2ZDD1_GOSHI</name>
<dbReference type="Gene3D" id="4.10.60.10">
    <property type="entry name" value="Zinc finger, CCHC-type"/>
    <property type="match status" value="1"/>
</dbReference>
<dbReference type="SUPFAM" id="SSF57756">
    <property type="entry name" value="Retrovirus zinc finger-like domains"/>
    <property type="match status" value="1"/>
</dbReference>
<dbReference type="CDD" id="cd00303">
    <property type="entry name" value="retropepsin_like"/>
    <property type="match status" value="1"/>
</dbReference>
<proteinExistence type="predicted"/>
<reference evidence="5" key="2">
    <citation type="submission" date="2025-08" db="UniProtKB">
        <authorList>
            <consortium name="RefSeq"/>
        </authorList>
    </citation>
    <scope>IDENTIFICATION</scope>
</reference>
<dbReference type="PROSITE" id="PS50158">
    <property type="entry name" value="ZF_CCHC"/>
    <property type="match status" value="1"/>
</dbReference>
<feature type="compositionally biased region" description="Basic and acidic residues" evidence="2">
    <location>
        <begin position="175"/>
        <end position="184"/>
    </location>
</feature>
<accession>A0ABM2ZDD1</accession>
<sequence length="397" mass="45107">MPNYVKFRKDILSKKRRHGKFEIVALKKKCKAFLLNKLPLKKKDPGCFTIPYNNRESYCDKALCDLRTSINLMSMSMFRKLGIGEVRLNEDIQLLVGILELKELVVLVKRACKAEELAKEKQKANLVSRDLKKRQLSKPFQSSSKKSRERHHPSEYRGGDRTCFKCGSPDHFVGECPERTERRNLQGTRSDGTANKGRPQRNPNSGRNRKGSPREPTVRSEGRAPTRTYAIRACEEASSPNVITSTFSIYDITIVTLIDPGSTYLYVCMKLVSDMNLLVESTEFIIKVSNLLGKYVLVDKVCKNCPLLIKGHYFSANLMLLPFDEFDVILDELNGMPAVISSMAAQKCVRKGYEVYLAFVLNMKESELKIESVPIVSEYPDVFPEELPRLPPVRALV</sequence>
<keyword evidence="1" id="KW-0863">Zinc-finger</keyword>
<feature type="compositionally biased region" description="Basic and acidic residues" evidence="2">
    <location>
        <begin position="212"/>
        <end position="224"/>
    </location>
</feature>
<dbReference type="Proteomes" id="UP000818029">
    <property type="component" value="Chromosome A13"/>
</dbReference>
<dbReference type="SMART" id="SM00343">
    <property type="entry name" value="ZnF_C2HC"/>
    <property type="match status" value="1"/>
</dbReference>
<dbReference type="InterPro" id="IPR036875">
    <property type="entry name" value="Znf_CCHC_sf"/>
</dbReference>
<dbReference type="InterPro" id="IPR001878">
    <property type="entry name" value="Znf_CCHC"/>
</dbReference>
<evidence type="ECO:0000259" key="3">
    <source>
        <dbReference type="PROSITE" id="PS50158"/>
    </source>
</evidence>
<protein>
    <recommendedName>
        <fullName evidence="3">CCHC-type domain-containing protein</fullName>
    </recommendedName>
</protein>
<organism evidence="4 5">
    <name type="scientific">Gossypium hirsutum</name>
    <name type="common">Upland cotton</name>
    <name type="synonym">Gossypium mexicanum</name>
    <dbReference type="NCBI Taxonomy" id="3635"/>
    <lineage>
        <taxon>Eukaryota</taxon>
        <taxon>Viridiplantae</taxon>
        <taxon>Streptophyta</taxon>
        <taxon>Embryophyta</taxon>
        <taxon>Tracheophyta</taxon>
        <taxon>Spermatophyta</taxon>
        <taxon>Magnoliopsida</taxon>
        <taxon>eudicotyledons</taxon>
        <taxon>Gunneridae</taxon>
        <taxon>Pentapetalae</taxon>
        <taxon>rosids</taxon>
        <taxon>malvids</taxon>
        <taxon>Malvales</taxon>
        <taxon>Malvaceae</taxon>
        <taxon>Malvoideae</taxon>
        <taxon>Gossypium</taxon>
    </lineage>
</organism>
<dbReference type="PANTHER" id="PTHR33067:SF39">
    <property type="entry name" value="TRANSCRIPTION FACTOR INTERACTOR AND REGULATOR CCHC(ZN) FAMILY"/>
    <property type="match status" value="1"/>
</dbReference>